<accession>A0ABN2ZFF2</accession>
<dbReference type="PANTHER" id="PTHR43248:SF2">
    <property type="entry name" value="PROLYL AMINOPEPTIDASE"/>
    <property type="match status" value="1"/>
</dbReference>
<dbReference type="Proteomes" id="UP001501020">
    <property type="component" value="Unassembled WGS sequence"/>
</dbReference>
<dbReference type="InterPro" id="IPR000073">
    <property type="entry name" value="AB_hydrolase_1"/>
</dbReference>
<protein>
    <submittedName>
        <fullName evidence="4">Alpha/beta fold hydrolase</fullName>
    </submittedName>
</protein>
<dbReference type="RefSeq" id="WP_344268655.1">
    <property type="nucleotide sequence ID" value="NZ_BAAAMR010000032.1"/>
</dbReference>
<evidence type="ECO:0000313" key="4">
    <source>
        <dbReference type="EMBL" id="GAA2141378.1"/>
    </source>
</evidence>
<reference evidence="4 5" key="1">
    <citation type="journal article" date="2019" name="Int. J. Syst. Evol. Microbiol.">
        <title>The Global Catalogue of Microorganisms (GCM) 10K type strain sequencing project: providing services to taxonomists for standard genome sequencing and annotation.</title>
        <authorList>
            <consortium name="The Broad Institute Genomics Platform"/>
            <consortium name="The Broad Institute Genome Sequencing Center for Infectious Disease"/>
            <person name="Wu L."/>
            <person name="Ma J."/>
        </authorList>
    </citation>
    <scope>NUCLEOTIDE SEQUENCE [LARGE SCALE GENOMIC DNA]</scope>
    <source>
        <strain evidence="4 5">JCM 13850</strain>
    </source>
</reference>
<dbReference type="Pfam" id="PF00561">
    <property type="entry name" value="Abhydrolase_1"/>
    <property type="match status" value="1"/>
</dbReference>
<evidence type="ECO:0000313" key="5">
    <source>
        <dbReference type="Proteomes" id="UP001501020"/>
    </source>
</evidence>
<evidence type="ECO:0000256" key="1">
    <source>
        <dbReference type="ARBA" id="ARBA00010088"/>
    </source>
</evidence>
<comment type="caution">
    <text evidence="4">The sequence shown here is derived from an EMBL/GenBank/DDBJ whole genome shotgun (WGS) entry which is preliminary data.</text>
</comment>
<name>A0ABN2ZFF2_9ACTN</name>
<dbReference type="PANTHER" id="PTHR43248">
    <property type="entry name" value="2-SUCCINYL-6-HYDROXY-2,4-CYCLOHEXADIENE-1-CARBOXYLATE SYNTHASE"/>
    <property type="match status" value="1"/>
</dbReference>
<comment type="similarity">
    <text evidence="1">Belongs to the peptidase S33 family.</text>
</comment>
<dbReference type="InterPro" id="IPR029058">
    <property type="entry name" value="AB_hydrolase_fold"/>
</dbReference>
<keyword evidence="5" id="KW-1185">Reference proteome</keyword>
<dbReference type="InterPro" id="IPR002410">
    <property type="entry name" value="Peptidase_S33"/>
</dbReference>
<gene>
    <name evidence="4" type="ORF">GCM10009727_38910</name>
</gene>
<dbReference type="InterPro" id="IPR051601">
    <property type="entry name" value="Serine_prot/Carboxylest_S33"/>
</dbReference>
<keyword evidence="2 4" id="KW-0378">Hydrolase</keyword>
<dbReference type="SUPFAM" id="SSF53474">
    <property type="entry name" value="alpha/beta-Hydrolases"/>
    <property type="match status" value="1"/>
</dbReference>
<dbReference type="Gene3D" id="3.40.50.1820">
    <property type="entry name" value="alpha/beta hydrolase"/>
    <property type="match status" value="1"/>
</dbReference>
<proteinExistence type="inferred from homology"/>
<dbReference type="EMBL" id="BAAAMR010000032">
    <property type="protein sequence ID" value="GAA2141378.1"/>
    <property type="molecule type" value="Genomic_DNA"/>
</dbReference>
<organism evidence="4 5">
    <name type="scientific">Actinomadura napierensis</name>
    <dbReference type="NCBI Taxonomy" id="267854"/>
    <lineage>
        <taxon>Bacteria</taxon>
        <taxon>Bacillati</taxon>
        <taxon>Actinomycetota</taxon>
        <taxon>Actinomycetes</taxon>
        <taxon>Streptosporangiales</taxon>
        <taxon>Thermomonosporaceae</taxon>
        <taxon>Actinomadura</taxon>
    </lineage>
</organism>
<evidence type="ECO:0000256" key="2">
    <source>
        <dbReference type="ARBA" id="ARBA00022801"/>
    </source>
</evidence>
<evidence type="ECO:0000259" key="3">
    <source>
        <dbReference type="Pfam" id="PF00561"/>
    </source>
</evidence>
<dbReference type="PRINTS" id="PR00793">
    <property type="entry name" value="PROAMNOPTASE"/>
</dbReference>
<feature type="domain" description="AB hydrolase-1" evidence="3">
    <location>
        <begin position="49"/>
        <end position="183"/>
    </location>
</feature>
<sequence>MPTSFTRPGYACADHFLDVPLDHGDPAGPTIQVYAREVVAPGRRDDDLPWLLFLQGGPGNRAPRPGAMPAAWLERALRDYRVLLLDQRGTGRSTPANRQTLPADPKAAAEYLRHFRADSIVRDAELLRRHLIGDRPWSVLGQSFGGFCSVTYLSIAPEGLSEAFITGGLPSLTATPDDWYRAAYRRIAAANECYFARYPEDQDAARRIAAHLDENDERLPGGERLTARRFQTIGIGLGHSVQFDNLHYLLEEAFISGGRLSDTFLRGVDGIVSFAAQPLYALIHEACVSNGMASNWAAARVLAEFPEFEPQAEPFRFLGETILPFLFEEDPALVPLRECADLVAAHEWPALYDAERLASTTVPVTAAVYYDDMYVDREMSMATASVIPGIRTWVTSEYAHNGLSADANVLDRLIALRRGDR</sequence>
<dbReference type="GO" id="GO:0016787">
    <property type="term" value="F:hydrolase activity"/>
    <property type="evidence" value="ECO:0007669"/>
    <property type="project" value="UniProtKB-KW"/>
</dbReference>